<sequence length="52" mass="5982">MGIFTKEKALCRGVRSEEVSVGYSRKWKAQWARSSWLREVLPGVPNRDSEEA</sequence>
<dbReference type="AlphaFoldDB" id="L1MIH1"/>
<name>L1MIH1_9CORY</name>
<accession>L1MIH1</accession>
<dbReference type="HOGENOM" id="CLU_3078834_0_0_11"/>
<reference evidence="1 2" key="1">
    <citation type="submission" date="2012-05" db="EMBL/GenBank/DDBJ databases">
        <authorList>
            <person name="Weinstock G."/>
            <person name="Sodergren E."/>
            <person name="Lobos E.A."/>
            <person name="Fulton L."/>
            <person name="Fulton R."/>
            <person name="Courtney L."/>
            <person name="Fronick C."/>
            <person name="O'Laughlin M."/>
            <person name="Godfrey J."/>
            <person name="Wilson R.M."/>
            <person name="Miner T."/>
            <person name="Farmer C."/>
            <person name="Delehaunty K."/>
            <person name="Cordes M."/>
            <person name="Minx P."/>
            <person name="Tomlinson C."/>
            <person name="Chen J."/>
            <person name="Wollam A."/>
            <person name="Pepin K.H."/>
            <person name="Bhonagiri V."/>
            <person name="Zhang X."/>
            <person name="Suruliraj S."/>
            <person name="Warren W."/>
            <person name="Mitreva M."/>
            <person name="Mardis E.R."/>
            <person name="Wilson R.K."/>
        </authorList>
    </citation>
    <scope>NUCLEOTIDE SEQUENCE [LARGE SCALE GENOMIC DNA]</scope>
    <source>
        <strain evidence="1 2">F0235</strain>
    </source>
</reference>
<evidence type="ECO:0000313" key="2">
    <source>
        <dbReference type="Proteomes" id="UP000010445"/>
    </source>
</evidence>
<dbReference type="Proteomes" id="UP000010445">
    <property type="component" value="Unassembled WGS sequence"/>
</dbReference>
<organism evidence="1 2">
    <name type="scientific">Corynebacterium durum F0235</name>
    <dbReference type="NCBI Taxonomy" id="1035195"/>
    <lineage>
        <taxon>Bacteria</taxon>
        <taxon>Bacillati</taxon>
        <taxon>Actinomycetota</taxon>
        <taxon>Actinomycetes</taxon>
        <taxon>Mycobacteriales</taxon>
        <taxon>Corynebacteriaceae</taxon>
        <taxon>Corynebacterium</taxon>
    </lineage>
</organism>
<gene>
    <name evidence="1" type="ORF">HMPREF9997_01236</name>
</gene>
<proteinExistence type="predicted"/>
<keyword evidence="2" id="KW-1185">Reference proteome</keyword>
<comment type="caution">
    <text evidence="1">The sequence shown here is derived from an EMBL/GenBank/DDBJ whole genome shotgun (WGS) entry which is preliminary data.</text>
</comment>
<protein>
    <submittedName>
        <fullName evidence="1">Uncharacterized protein</fullName>
    </submittedName>
</protein>
<dbReference type="RefSeq" id="WP_006063472.1">
    <property type="nucleotide sequence ID" value="NZ_KB290831.1"/>
</dbReference>
<dbReference type="EMBL" id="AMEM01000017">
    <property type="protein sequence ID" value="EKX90739.1"/>
    <property type="molecule type" value="Genomic_DNA"/>
</dbReference>
<evidence type="ECO:0000313" key="1">
    <source>
        <dbReference type="EMBL" id="EKX90739.1"/>
    </source>
</evidence>